<feature type="transmembrane region" description="Helical" evidence="1">
    <location>
        <begin position="38"/>
        <end position="71"/>
    </location>
</feature>
<keyword evidence="1" id="KW-0472">Membrane</keyword>
<keyword evidence="1" id="KW-0812">Transmembrane</keyword>
<dbReference type="Pfam" id="PF04398">
    <property type="entry name" value="DUF538"/>
    <property type="match status" value="1"/>
</dbReference>
<keyword evidence="1" id="KW-1133">Transmembrane helix</keyword>
<dbReference type="FunFam" id="2.30.240.10:FF:000002">
    <property type="entry name" value="Uncharacterized protein At3g07460"/>
    <property type="match status" value="1"/>
</dbReference>
<proteinExistence type="predicted"/>
<keyword evidence="3" id="KW-1185">Reference proteome</keyword>
<feature type="transmembrane region" description="Helical" evidence="1">
    <location>
        <begin position="266"/>
        <end position="286"/>
    </location>
</feature>
<protein>
    <submittedName>
        <fullName evidence="2">Uncharacterized protein</fullName>
    </submittedName>
</protein>
<dbReference type="Gene3D" id="2.30.240.10">
    <property type="entry name" value="At5g01610-like"/>
    <property type="match status" value="1"/>
</dbReference>
<dbReference type="InterPro" id="IPR036758">
    <property type="entry name" value="At5g01610-like"/>
</dbReference>
<evidence type="ECO:0000256" key="1">
    <source>
        <dbReference type="SAM" id="Phobius"/>
    </source>
</evidence>
<dbReference type="Proteomes" id="UP000775213">
    <property type="component" value="Unassembled WGS sequence"/>
</dbReference>
<comment type="caution">
    <text evidence="2">The sequence shown here is derived from an EMBL/GenBank/DDBJ whole genome shotgun (WGS) entry which is preliminary data.</text>
</comment>
<evidence type="ECO:0000313" key="3">
    <source>
        <dbReference type="Proteomes" id="UP000775213"/>
    </source>
</evidence>
<name>A0AAV7GFN2_DENCH</name>
<feature type="transmembrane region" description="Helical" evidence="1">
    <location>
        <begin position="195"/>
        <end position="217"/>
    </location>
</feature>
<dbReference type="SUPFAM" id="SSF141562">
    <property type="entry name" value="At5g01610-like"/>
    <property type="match status" value="1"/>
</dbReference>
<gene>
    <name evidence="2" type="ORF">IEQ34_016931</name>
</gene>
<dbReference type="AlphaFoldDB" id="A0AAV7GFN2"/>
<dbReference type="InterPro" id="IPR007493">
    <property type="entry name" value="DUF538"/>
</dbReference>
<feature type="transmembrane region" description="Helical" evidence="1">
    <location>
        <begin position="223"/>
        <end position="245"/>
    </location>
</feature>
<feature type="transmembrane region" description="Helical" evidence="1">
    <location>
        <begin position="105"/>
        <end position="127"/>
    </location>
</feature>
<evidence type="ECO:0000313" key="2">
    <source>
        <dbReference type="EMBL" id="KAH0455007.1"/>
    </source>
</evidence>
<dbReference type="PANTHER" id="PTHR31676">
    <property type="entry name" value="T31J12.3 PROTEIN-RELATED"/>
    <property type="match status" value="1"/>
</dbReference>
<dbReference type="PANTHER" id="PTHR31676:SF151">
    <property type="entry name" value="DUF538 FAMILY PROTEIN"/>
    <property type="match status" value="1"/>
</dbReference>
<feature type="transmembrane region" description="Helical" evidence="1">
    <location>
        <begin position="6"/>
        <end position="26"/>
    </location>
</feature>
<accession>A0AAV7GFN2</accession>
<feature type="transmembrane region" description="Helical" evidence="1">
    <location>
        <begin position="147"/>
        <end position="174"/>
    </location>
</feature>
<sequence length="435" mass="47320">MLVAGLIVLLSWFPWVGCLWLLSWLPGKLGWLTGLVDWEAGLVAFGCCLGFPGLLGWCLCFLGCWVGFLWLLSLLLVLQHVNFLLFIMLHISSIWLIISNYNNVGCWFNCVAVMVAVLVSPGCWVGFPWQLSWLLYLFPRVGGFETWVAGLVALFPGLLGWFPLAAVLVAVFVSPVSVNLHEGYQITFALQSSDFIDVLVCINCCLGLLLLIFKIFPLLAANWVGFLLTAVNRATPFSIIIIISLSPRSISQNSTFSPMANIPLPLFLLSVTALILSNAAAASSGADGGSIHDLLREHGLPAGLLPKAVESYTLDRTTGLLEVRLDRPCYAKYDGLAYFDQVVRGNLSYGALGSVSGLKQEELFLWLPVRGILLTNPSSGVILFDIGVAHKQLSLSLFEVPPDCRPAEGPEVAAGGIREIPKGLLGRKGGFQDQR</sequence>
<organism evidence="2 3">
    <name type="scientific">Dendrobium chrysotoxum</name>
    <name type="common">Orchid</name>
    <dbReference type="NCBI Taxonomy" id="161865"/>
    <lineage>
        <taxon>Eukaryota</taxon>
        <taxon>Viridiplantae</taxon>
        <taxon>Streptophyta</taxon>
        <taxon>Embryophyta</taxon>
        <taxon>Tracheophyta</taxon>
        <taxon>Spermatophyta</taxon>
        <taxon>Magnoliopsida</taxon>
        <taxon>Liliopsida</taxon>
        <taxon>Asparagales</taxon>
        <taxon>Orchidaceae</taxon>
        <taxon>Epidendroideae</taxon>
        <taxon>Malaxideae</taxon>
        <taxon>Dendrobiinae</taxon>
        <taxon>Dendrobium</taxon>
    </lineage>
</organism>
<dbReference type="EMBL" id="JAGFBR010000015">
    <property type="protein sequence ID" value="KAH0455007.1"/>
    <property type="molecule type" value="Genomic_DNA"/>
</dbReference>
<feature type="transmembrane region" description="Helical" evidence="1">
    <location>
        <begin position="77"/>
        <end position="98"/>
    </location>
</feature>
<reference evidence="2 3" key="1">
    <citation type="journal article" date="2021" name="Hortic Res">
        <title>Chromosome-scale assembly of the Dendrobium chrysotoxum genome enhances the understanding of orchid evolution.</title>
        <authorList>
            <person name="Zhang Y."/>
            <person name="Zhang G.Q."/>
            <person name="Zhang D."/>
            <person name="Liu X.D."/>
            <person name="Xu X.Y."/>
            <person name="Sun W.H."/>
            <person name="Yu X."/>
            <person name="Zhu X."/>
            <person name="Wang Z.W."/>
            <person name="Zhao X."/>
            <person name="Zhong W.Y."/>
            <person name="Chen H."/>
            <person name="Yin W.L."/>
            <person name="Huang T."/>
            <person name="Niu S.C."/>
            <person name="Liu Z.J."/>
        </authorList>
    </citation>
    <scope>NUCLEOTIDE SEQUENCE [LARGE SCALE GENOMIC DNA]</scope>
    <source>
        <strain evidence="2">Lindl</strain>
    </source>
</reference>